<comment type="caution">
    <text evidence="1">The sequence shown here is derived from an EMBL/GenBank/DDBJ whole genome shotgun (WGS) entry which is preliminary data.</text>
</comment>
<accession>A0AAV0T2N6</accession>
<proteinExistence type="predicted"/>
<dbReference type="EMBL" id="CANTFM010000098">
    <property type="protein sequence ID" value="CAI5711291.1"/>
    <property type="molecule type" value="Genomic_DNA"/>
</dbReference>
<evidence type="ECO:0000313" key="2">
    <source>
        <dbReference type="Proteomes" id="UP001162029"/>
    </source>
</evidence>
<name>A0AAV0T2N6_9STRA</name>
<keyword evidence="2" id="KW-1185">Reference proteome</keyword>
<gene>
    <name evidence="1" type="ORF">PDE001_LOCUS594</name>
</gene>
<dbReference type="Proteomes" id="UP001162029">
    <property type="component" value="Unassembled WGS sequence"/>
</dbReference>
<reference evidence="1" key="1">
    <citation type="submission" date="2022-12" db="EMBL/GenBank/DDBJ databases">
        <authorList>
            <person name="Webb A."/>
        </authorList>
    </citation>
    <scope>NUCLEOTIDE SEQUENCE</scope>
    <source>
        <strain evidence="1">Pd1</strain>
    </source>
</reference>
<dbReference type="AlphaFoldDB" id="A0AAV0T2N6"/>
<protein>
    <submittedName>
        <fullName evidence="1">Uncharacterized protein</fullName>
    </submittedName>
</protein>
<organism evidence="1 2">
    <name type="scientific">Peronospora destructor</name>
    <dbReference type="NCBI Taxonomy" id="86335"/>
    <lineage>
        <taxon>Eukaryota</taxon>
        <taxon>Sar</taxon>
        <taxon>Stramenopiles</taxon>
        <taxon>Oomycota</taxon>
        <taxon>Peronosporomycetes</taxon>
        <taxon>Peronosporales</taxon>
        <taxon>Peronosporaceae</taxon>
        <taxon>Peronospora</taxon>
    </lineage>
</organism>
<evidence type="ECO:0000313" key="1">
    <source>
        <dbReference type="EMBL" id="CAI5711291.1"/>
    </source>
</evidence>
<sequence length="197" mass="21418">MPHSSLTAKSSSKSGDEADDVQWKRLVVSRDTTFTGQLSCSPLFLSATCNDTNSRATESEVERRPSTLLHSGGDRDYHTMHYVLSSADDEKTQGMRVLVIGSVVVASEEDAAQCGRGTQAQESAANAAMAFQTLTLRVEELRVRQSCRLWQGNKSLALCNEEAVLGAITSAYHKVCRACKTNCVKEANGGAHKEIQY</sequence>